<feature type="compositionally biased region" description="Gly residues" evidence="1">
    <location>
        <begin position="1196"/>
        <end position="1207"/>
    </location>
</feature>
<dbReference type="PROSITE" id="PS50829">
    <property type="entry name" value="GYF"/>
    <property type="match status" value="1"/>
</dbReference>
<feature type="region of interest" description="Disordered" evidence="1">
    <location>
        <begin position="84"/>
        <end position="146"/>
    </location>
</feature>
<feature type="compositionally biased region" description="Polar residues" evidence="1">
    <location>
        <begin position="2091"/>
        <end position="2100"/>
    </location>
</feature>
<dbReference type="VEuPathDB" id="ToxoDB:TGDOM2_298610"/>
<gene>
    <name evidence="3" type="ORF">TGDOM2_298610</name>
</gene>
<feature type="compositionally biased region" description="Low complexity" evidence="1">
    <location>
        <begin position="183"/>
        <end position="193"/>
    </location>
</feature>
<feature type="region of interest" description="Disordered" evidence="1">
    <location>
        <begin position="2087"/>
        <end position="2179"/>
    </location>
</feature>
<feature type="region of interest" description="Disordered" evidence="1">
    <location>
        <begin position="177"/>
        <end position="325"/>
    </location>
</feature>
<feature type="compositionally biased region" description="Basic and acidic residues" evidence="1">
    <location>
        <begin position="2153"/>
        <end position="2162"/>
    </location>
</feature>
<feature type="region of interest" description="Disordered" evidence="1">
    <location>
        <begin position="1195"/>
        <end position="1218"/>
    </location>
</feature>
<name>A0A086JDJ3_TOXGO</name>
<feature type="compositionally biased region" description="Basic and acidic residues" evidence="1">
    <location>
        <begin position="728"/>
        <end position="740"/>
    </location>
</feature>
<evidence type="ECO:0000313" key="4">
    <source>
        <dbReference type="Proteomes" id="UP000028837"/>
    </source>
</evidence>
<feature type="region of interest" description="Disordered" evidence="1">
    <location>
        <begin position="1571"/>
        <end position="1639"/>
    </location>
</feature>
<feature type="compositionally biased region" description="Low complexity" evidence="1">
    <location>
        <begin position="2104"/>
        <end position="2121"/>
    </location>
</feature>
<reference evidence="3 4" key="1">
    <citation type="submission" date="2014-02" db="EMBL/GenBank/DDBJ databases">
        <authorList>
            <person name="Sibley D."/>
            <person name="Venepally P."/>
            <person name="Karamycheva S."/>
            <person name="Hadjithomas M."/>
            <person name="Khan A."/>
            <person name="Brunk B."/>
            <person name="Roos D."/>
            <person name="Caler E."/>
            <person name="Lorenzi H."/>
        </authorList>
    </citation>
    <scope>NUCLEOTIDE SEQUENCE [LARGE SCALE GENOMIC DNA]</scope>
    <source>
        <strain evidence="3 4">GAB2-2007-GAL-DOM2</strain>
    </source>
</reference>
<feature type="region of interest" description="Disordered" evidence="1">
    <location>
        <begin position="1690"/>
        <end position="2031"/>
    </location>
</feature>
<feature type="compositionally biased region" description="Polar residues" evidence="1">
    <location>
        <begin position="37"/>
        <end position="57"/>
    </location>
</feature>
<feature type="compositionally biased region" description="Polar residues" evidence="1">
    <location>
        <begin position="1916"/>
        <end position="1928"/>
    </location>
</feature>
<evidence type="ECO:0000313" key="3">
    <source>
        <dbReference type="EMBL" id="KFG30211.1"/>
    </source>
</evidence>
<feature type="compositionally biased region" description="Low complexity" evidence="1">
    <location>
        <begin position="237"/>
        <end position="255"/>
    </location>
</feature>
<feature type="compositionally biased region" description="Low complexity" evidence="1">
    <location>
        <begin position="8"/>
        <end position="35"/>
    </location>
</feature>
<dbReference type="InterPro" id="IPR035445">
    <property type="entry name" value="GYF-like_dom_sf"/>
</dbReference>
<dbReference type="SUPFAM" id="SSF55277">
    <property type="entry name" value="GYF domain"/>
    <property type="match status" value="1"/>
</dbReference>
<feature type="region of interest" description="Disordered" evidence="1">
    <location>
        <begin position="2245"/>
        <end position="2331"/>
    </location>
</feature>
<comment type="caution">
    <text evidence="3">The sequence shown here is derived from an EMBL/GenBank/DDBJ whole genome shotgun (WGS) entry which is preliminary data.</text>
</comment>
<feature type="compositionally biased region" description="Basic and acidic residues" evidence="1">
    <location>
        <begin position="1459"/>
        <end position="1485"/>
    </location>
</feature>
<feature type="region of interest" description="Disordered" evidence="1">
    <location>
        <begin position="728"/>
        <end position="943"/>
    </location>
</feature>
<feature type="compositionally biased region" description="Low complexity" evidence="1">
    <location>
        <begin position="1890"/>
        <end position="1915"/>
    </location>
</feature>
<sequence>MYQPRPFTGVNRARAAAAASANQSGSSGSSTRGVRTPTASYAQQQTPAVVSSGESSTAASNLCLGSGGVLADTADFPFLVNPSRSPAAHSSAPADVASPSSQKGRRGAESGTAAEPSTPSNPWQKAGAVAQQPPRQTAPTTSSIPVSSLTGFFPGASSRAGVADSHAALQRNLQRMQLPPAPSSRNAGSTSSGRAGGAWGTASDGSGPSGEVAAGGSLEGPSSGGASGRSRGGTGGASPSPTGSRPSLGSSSSRTFAGDLFGAALRSGSRGGESKGTSEGAAASGGSLVEGPGVRAGNSGSGSAAGVEREEGVGGPSAGKENPCYGKLPLLTLWRSARSTNDAAAARVLATVAPGQVTEEQQLLFRLVVREAPAAGAGPAGAPGLGAPHHGAGQSGSGGPGRGRRPADGDWTGGGYGEGVHDSEGSEALQGHQSLRIMRGQGKGVHEEGARSGGRLGPLGLAAAFGIGSDGPPAGRGRGRGDQAFAVEESPPPGSSFSTRASVPSGTRGAVALRSGDTQPPPGGAGRGVDSPDSSFNRWRFTSEGNGSREDLGEGSGSYRGGAQAWMGAGAGGGPPKDQQLWRQPVHSPVGAKEEDANVTPTPRGGGALHHGRGSSSAGPDGHALSSEAFSGERRAGGRCGALVNSTGAGTGPAADESSKLRQHSSGAGGARGGDGFRRWGGVRGGGQGGRGPVGAAGHQGPFLEREGEKGREAETCAAGSWGVGVGRKRENQSCSRGEEGVGGDGAGAGGYGTRRARQADAAESVSSGGALLHRPGSRASVLGPEDEGVLGQETGRGATRPGSRAGGPPAAAGPRGAEAPPAAGLRKKGTDEGDWEMIRKGRRDGAGNQPASGVEAGEDEEGEGTSGVARDGDNQSRPSSSLMGDDFSRHRAQGASQSAGSGSRVLEPPPRERPSVQCGDETTAGVAATSGAGPAAGFWSDEPIIKRRHRPVAPPCVAASEVAQGEILGATGGATKAQPQGDRLTPVGPMESRVPSPRRGARAESQKKHPQPAVMSIAPSPGHRSPALTPQRSPRRAELSPRSKGAHEDEGRFEGAERDMQRGREAELSHPGEAFLAADMAASSGDSRFSRGGLSASSHEPGLATSASGDDALAPVPSYLQHLLGGVLEDALASSSEQSLSRAPAQNAGVPAGRMRPSGPALASAGGSVSHGNGNSLLPFPGAGPAGSSGVLPGIVGGGSARGGESGLPPNSAGMVAGPRGMSTGTLGAAGALLGARPGLGTGAGSVSQEQSQLLAAQKHQLLQLLHRQPQQAGDRSAGVSLLGASASASSSGHLRVPAQHPSLGVAGGERGMPASSQLPGVFRQLLGLEQQRVASEQALMQLREVAGSRGEVDPSALIQVRRLDEQAQREHLQREFFGSHHGLGQVTRTPAQGSMVGGPAPARGTEVAVHQLGSRLQPGEAGRVRSGRQSSNEQEALRGRSGMSFHSEGSCYSAQHQGERVEPRPQREDHPQKGPKFADDTPRWYYRDPSGEVQGPFPPSLMHQWWQLEFFPPHLKMRCDLSHPWLAFGDLYPLGGDEPFTTLPSPQHLARLHQQQLEMEMLHQRRLREEQERLQDQRPFLPQPSQHLLASRRTEDHASVHSIQNEHARTERGGSPGRDGSIWGRTQGPEADSRAFGGAHAHGRDVVAEARHEKFWEGASRPEEMRSAQVCIGGAATGHRSCAETLLPEDRSESSGQGSAPRLESEAFPSLAGGGSEEGRSATGKVPARRDSGEGLLPDGEREQVAAQPQGAWQSQLNLAADSKREKQEKSGRVQPETENRQKQEAKPASKVSASEEEKGSGQRERQKEKAEKAKEEATSQRGGPPAAEEVEPQTASRKAQQTQGRQTGKTGTRGEKSEGGQKAAQQSTGEAPGSKEPASGKKKQGRQAEASASSQQQKPSAKAHPSHSHASAQEQTAVQGRSTGPAQVAASGTALAGASNVSSAAPSTGKKTPGPSWRTAAGVAGPPSESLKDVMEAEQKKADELKERREEEARQKAASASAAAARKTGWAVAATSPGSGDKSAARLALSSDGSEFPDLQIAAAEGSAAGGSKKATGAAKSRGGERGTTKSLQEFVAVVNAQKREQHQNVWGQQPASILTPAPAAAGPAAASGSHRPGAAGGAQVGEKSGGRVEGNSEKETSGVRAAGADNEHGGKTKQQESGSGGKDNRSTDAVPEWYKEQVEEWKMLMEQTKLQLDLSVIEYLSTFTSEGEIVDFLAPNVEDGSQLETFARQLLSINTHFSTTRPHGKKGHGGHGNTANDYEENRVPGAPPRKSQNSEGATTKGGNSGSGRGKKKKVQGKTVDPSMLGFSVKSNRILQGTIDRGTD</sequence>
<dbReference type="EMBL" id="AHZU02001656">
    <property type="protein sequence ID" value="KFG30211.1"/>
    <property type="molecule type" value="Genomic_DNA"/>
</dbReference>
<feature type="compositionally biased region" description="Basic and acidic residues" evidence="1">
    <location>
        <begin position="1594"/>
        <end position="1614"/>
    </location>
</feature>
<organism evidence="3 4">
    <name type="scientific">Toxoplasma gondii GAB2-2007-GAL-DOM2</name>
    <dbReference type="NCBI Taxonomy" id="1130820"/>
    <lineage>
        <taxon>Eukaryota</taxon>
        <taxon>Sar</taxon>
        <taxon>Alveolata</taxon>
        <taxon>Apicomplexa</taxon>
        <taxon>Conoidasida</taxon>
        <taxon>Coccidia</taxon>
        <taxon>Eucoccidiorida</taxon>
        <taxon>Eimeriorina</taxon>
        <taxon>Sarcocystidae</taxon>
        <taxon>Toxoplasma</taxon>
    </lineage>
</organism>
<feature type="compositionally biased region" description="Gly residues" evidence="1">
    <location>
        <begin position="222"/>
        <end position="236"/>
    </location>
</feature>
<feature type="compositionally biased region" description="Low complexity" evidence="1">
    <location>
        <begin position="1999"/>
        <end position="2010"/>
    </location>
</feature>
<feature type="region of interest" description="Disordered" evidence="1">
    <location>
        <begin position="1417"/>
        <end position="1485"/>
    </location>
</feature>
<dbReference type="SMART" id="SM00444">
    <property type="entry name" value="GYF"/>
    <property type="match status" value="1"/>
</dbReference>
<feature type="compositionally biased region" description="Basic and acidic residues" evidence="1">
    <location>
        <begin position="829"/>
        <end position="846"/>
    </location>
</feature>
<feature type="region of interest" description="Disordered" evidence="1">
    <location>
        <begin position="1139"/>
        <end position="1171"/>
    </location>
</feature>
<proteinExistence type="predicted"/>
<feature type="compositionally biased region" description="Gly residues" evidence="1">
    <location>
        <begin position="682"/>
        <end position="695"/>
    </location>
</feature>
<accession>A0A086JDJ3</accession>
<feature type="compositionally biased region" description="Low complexity" evidence="1">
    <location>
        <begin position="1843"/>
        <end position="1853"/>
    </location>
</feature>
<feature type="region of interest" description="Disordered" evidence="1">
    <location>
        <begin position="2043"/>
        <end position="2074"/>
    </location>
</feature>
<feature type="region of interest" description="Disordered" evidence="1">
    <location>
        <begin position="375"/>
        <end position="430"/>
    </location>
</feature>
<evidence type="ECO:0000259" key="2">
    <source>
        <dbReference type="PROSITE" id="PS50829"/>
    </source>
</evidence>
<feature type="compositionally biased region" description="Basic and acidic residues" evidence="1">
    <location>
        <begin position="704"/>
        <end position="715"/>
    </location>
</feature>
<feature type="compositionally biased region" description="Gly residues" evidence="1">
    <location>
        <begin position="741"/>
        <end position="753"/>
    </location>
</feature>
<feature type="region of interest" description="Disordered" evidence="1">
    <location>
        <begin position="467"/>
        <end position="715"/>
    </location>
</feature>
<protein>
    <submittedName>
        <fullName evidence="3">GYF domain-containing protein</fullName>
    </submittedName>
</protein>
<feature type="region of interest" description="Disordered" evidence="1">
    <location>
        <begin position="1"/>
        <end position="57"/>
    </location>
</feature>
<feature type="compositionally biased region" description="Polar residues" evidence="1">
    <location>
        <begin position="1942"/>
        <end position="1953"/>
    </location>
</feature>
<feature type="compositionally biased region" description="Low complexity" evidence="1">
    <location>
        <begin position="796"/>
        <end position="825"/>
    </location>
</feature>
<feature type="compositionally biased region" description="Basic and acidic residues" evidence="1">
    <location>
        <begin position="1973"/>
        <end position="1998"/>
    </location>
</feature>
<feature type="compositionally biased region" description="Low complexity" evidence="1">
    <location>
        <begin position="894"/>
        <end position="904"/>
    </location>
</feature>
<feature type="compositionally biased region" description="Basic and acidic residues" evidence="1">
    <location>
        <begin position="1730"/>
        <end position="1746"/>
    </location>
</feature>
<feature type="domain" description="GYF" evidence="2">
    <location>
        <begin position="1483"/>
        <end position="1537"/>
    </location>
</feature>
<dbReference type="Pfam" id="PF02213">
    <property type="entry name" value="GYF"/>
    <property type="match status" value="1"/>
</dbReference>
<feature type="compositionally biased region" description="Low complexity" evidence="1">
    <location>
        <begin position="2045"/>
        <end position="2064"/>
    </location>
</feature>
<dbReference type="OrthoDB" id="332745at2759"/>
<feature type="compositionally biased region" description="Polar residues" evidence="1">
    <location>
        <begin position="133"/>
        <end position="146"/>
    </location>
</feature>
<feature type="region of interest" description="Disordered" evidence="1">
    <location>
        <begin position="970"/>
        <end position="1114"/>
    </location>
</feature>
<feature type="compositionally biased region" description="Basic and acidic residues" evidence="1">
    <location>
        <begin position="1764"/>
        <end position="1821"/>
    </location>
</feature>
<feature type="compositionally biased region" description="Low complexity" evidence="1">
    <location>
        <begin position="923"/>
        <end position="938"/>
    </location>
</feature>
<feature type="compositionally biased region" description="Basic and acidic residues" evidence="1">
    <location>
        <begin position="2132"/>
        <end position="2145"/>
    </location>
</feature>
<feature type="compositionally biased region" description="Basic and acidic residues" evidence="1">
    <location>
        <begin position="1036"/>
        <end position="1071"/>
    </location>
</feature>
<feature type="compositionally biased region" description="Low complexity" evidence="1">
    <location>
        <begin position="84"/>
        <end position="101"/>
    </location>
</feature>
<dbReference type="Gene3D" id="3.30.1490.40">
    <property type="match status" value="1"/>
</dbReference>
<dbReference type="Proteomes" id="UP000028837">
    <property type="component" value="Unassembled WGS sequence"/>
</dbReference>
<feature type="compositionally biased region" description="Polar residues" evidence="1">
    <location>
        <begin position="495"/>
        <end position="505"/>
    </location>
</feature>
<evidence type="ECO:0000256" key="1">
    <source>
        <dbReference type="SAM" id="MobiDB-lite"/>
    </source>
</evidence>
<feature type="compositionally biased region" description="Low complexity" evidence="1">
    <location>
        <begin position="275"/>
        <end position="306"/>
    </location>
</feature>
<dbReference type="InterPro" id="IPR003169">
    <property type="entry name" value="GYF"/>
</dbReference>